<gene>
    <name evidence="7" type="ORF">G4L39_11950</name>
</gene>
<dbReference type="GO" id="GO:0016020">
    <property type="term" value="C:membrane"/>
    <property type="evidence" value="ECO:0007669"/>
    <property type="project" value="UniProtKB-SubCell"/>
</dbReference>
<keyword evidence="8" id="KW-1185">Reference proteome</keyword>
<accession>A0A6M1RRB3</accession>
<name>A0A6M1RRB3_9BACT</name>
<comment type="caution">
    <text evidence="7">The sequence shown here is derived from an EMBL/GenBank/DDBJ whole genome shotgun (WGS) entry which is preliminary data.</text>
</comment>
<keyword evidence="3 5" id="KW-1133">Transmembrane helix</keyword>
<feature type="transmembrane region" description="Helical" evidence="5">
    <location>
        <begin position="138"/>
        <end position="159"/>
    </location>
</feature>
<evidence type="ECO:0000256" key="1">
    <source>
        <dbReference type="ARBA" id="ARBA00004370"/>
    </source>
</evidence>
<dbReference type="Proteomes" id="UP000477311">
    <property type="component" value="Unassembled WGS sequence"/>
</dbReference>
<organism evidence="7 8">
    <name type="scientific">Limisphaera ngatamarikiensis</name>
    <dbReference type="NCBI Taxonomy" id="1324935"/>
    <lineage>
        <taxon>Bacteria</taxon>
        <taxon>Pseudomonadati</taxon>
        <taxon>Verrucomicrobiota</taxon>
        <taxon>Verrucomicrobiia</taxon>
        <taxon>Limisphaerales</taxon>
        <taxon>Limisphaeraceae</taxon>
        <taxon>Limisphaera</taxon>
    </lineage>
</organism>
<evidence type="ECO:0000256" key="4">
    <source>
        <dbReference type="ARBA" id="ARBA00023136"/>
    </source>
</evidence>
<keyword evidence="4 5" id="KW-0472">Membrane</keyword>
<dbReference type="Pfam" id="PF13664">
    <property type="entry name" value="DUF4149"/>
    <property type="match status" value="1"/>
</dbReference>
<comment type="subcellular location">
    <subcellularLocation>
        <location evidence="1">Membrane</location>
    </subcellularLocation>
</comment>
<keyword evidence="2 5" id="KW-0812">Transmembrane</keyword>
<dbReference type="EMBL" id="JAAKYA010000079">
    <property type="protein sequence ID" value="NGO40099.1"/>
    <property type="molecule type" value="Genomic_DNA"/>
</dbReference>
<evidence type="ECO:0000259" key="6">
    <source>
        <dbReference type="Pfam" id="PF13664"/>
    </source>
</evidence>
<evidence type="ECO:0000313" key="8">
    <source>
        <dbReference type="Proteomes" id="UP000477311"/>
    </source>
</evidence>
<dbReference type="AlphaFoldDB" id="A0A6M1RRB3"/>
<evidence type="ECO:0000313" key="7">
    <source>
        <dbReference type="EMBL" id="NGO40099.1"/>
    </source>
</evidence>
<feature type="transmembrane region" description="Helical" evidence="5">
    <location>
        <begin position="52"/>
        <end position="77"/>
    </location>
</feature>
<dbReference type="RefSeq" id="WP_165108412.1">
    <property type="nucleotide sequence ID" value="NZ_JAAKYA010000079.1"/>
</dbReference>
<feature type="domain" description="TMEM205-like" evidence="6">
    <location>
        <begin position="13"/>
        <end position="119"/>
    </location>
</feature>
<evidence type="ECO:0000256" key="3">
    <source>
        <dbReference type="ARBA" id="ARBA00022989"/>
    </source>
</evidence>
<reference evidence="7 8" key="1">
    <citation type="submission" date="2020-02" db="EMBL/GenBank/DDBJ databases">
        <title>Draft genome sequence of Limisphaera ngatamarikiensis NGM72.4T, a thermophilic Verrucomicrobia grouped in subdivision 3.</title>
        <authorList>
            <person name="Carere C.R."/>
            <person name="Steen J."/>
            <person name="Hugenholtz P."/>
            <person name="Stott M.B."/>
        </authorList>
    </citation>
    <scope>NUCLEOTIDE SEQUENCE [LARGE SCALE GENOMIC DNA]</scope>
    <source>
        <strain evidence="7 8">NGM72.4</strain>
    </source>
</reference>
<evidence type="ECO:0000256" key="5">
    <source>
        <dbReference type="SAM" id="Phobius"/>
    </source>
</evidence>
<dbReference type="InterPro" id="IPR025423">
    <property type="entry name" value="TMEM205-like"/>
</dbReference>
<sequence>MIGLVRYLGLANAAVWLGATVYFTVGVGPAVFSEEMRRLLGEANHPYFSGAIAQVLIARLIRLQVVCAGIALAHLFVEWAWLRRPLRRLETYIAVGLTALTLAGAFVWQPEIRQLHRMKYAVNLTPAQREAAAHRLRVWHGTAQLANLLGLIGLAVYVARMARPAEGPRFVPTYKLRS</sequence>
<proteinExistence type="predicted"/>
<feature type="transmembrane region" description="Helical" evidence="5">
    <location>
        <begin position="89"/>
        <end position="108"/>
    </location>
</feature>
<evidence type="ECO:0000256" key="2">
    <source>
        <dbReference type="ARBA" id="ARBA00022692"/>
    </source>
</evidence>
<protein>
    <submittedName>
        <fullName evidence="7">DUF4149 domain-containing protein</fullName>
    </submittedName>
</protein>
<feature type="transmembrane region" description="Helical" evidence="5">
    <location>
        <begin position="7"/>
        <end position="32"/>
    </location>
</feature>